<dbReference type="Proteomes" id="UP000737391">
    <property type="component" value="Unassembled WGS sequence"/>
</dbReference>
<evidence type="ECO:0000313" key="3">
    <source>
        <dbReference type="Proteomes" id="UP000737391"/>
    </source>
</evidence>
<sequence length="199" mass="22507">MATQGQNLTNEDLDELNIHLSQLKLSLDVAPSRRSQKKKRKGAQTSITALADTKDEIINKIKEDLGNIRQLYEKLKKIRESDADCTEEDVDQVTSLLKSFIREIEPDHPFVTETEESLADDEAVDGPADVSAEGSGNQPRRHRKLVFTNYNEDDMMDAAWNGLEDGEDTGQRDDEARDPDYQDEVMGDGDDDDDYEEEL</sequence>
<accession>A0A9P5B9P7</accession>
<dbReference type="EMBL" id="LUFC02000387">
    <property type="protein sequence ID" value="KAF4497999.1"/>
    <property type="molecule type" value="Genomic_DNA"/>
</dbReference>
<feature type="compositionally biased region" description="Basic and acidic residues" evidence="1">
    <location>
        <begin position="169"/>
        <end position="180"/>
    </location>
</feature>
<protein>
    <submittedName>
        <fullName evidence="2">Uncharacterized protein</fullName>
    </submittedName>
</protein>
<dbReference type="OrthoDB" id="5092896at2759"/>
<organism evidence="2 3">
    <name type="scientific">Fusarium agapanthi</name>
    <dbReference type="NCBI Taxonomy" id="1803897"/>
    <lineage>
        <taxon>Eukaryota</taxon>
        <taxon>Fungi</taxon>
        <taxon>Dikarya</taxon>
        <taxon>Ascomycota</taxon>
        <taxon>Pezizomycotina</taxon>
        <taxon>Sordariomycetes</taxon>
        <taxon>Hypocreomycetidae</taxon>
        <taxon>Hypocreales</taxon>
        <taxon>Nectriaceae</taxon>
        <taxon>Fusarium</taxon>
        <taxon>Fusarium fujikuroi species complex</taxon>
    </lineage>
</organism>
<feature type="compositionally biased region" description="Acidic residues" evidence="1">
    <location>
        <begin position="113"/>
        <end position="124"/>
    </location>
</feature>
<evidence type="ECO:0000313" key="2">
    <source>
        <dbReference type="EMBL" id="KAF4497999.1"/>
    </source>
</evidence>
<reference evidence="2" key="1">
    <citation type="submission" date="2020-01" db="EMBL/GenBank/DDBJ databases">
        <title>Identification and distribution of gene clusters putatively required for synthesis of sphingolipid metabolism inhibitors in phylogenetically diverse species of the filamentous fungus Fusarium.</title>
        <authorList>
            <person name="Kim H.-S."/>
            <person name="Busman M."/>
            <person name="Brown D.W."/>
            <person name="Divon H."/>
            <person name="Uhlig S."/>
            <person name="Proctor R.H."/>
        </authorList>
    </citation>
    <scope>NUCLEOTIDE SEQUENCE</scope>
    <source>
        <strain evidence="2">NRRL 31653</strain>
    </source>
</reference>
<proteinExistence type="predicted"/>
<feature type="region of interest" description="Disordered" evidence="1">
    <location>
        <begin position="113"/>
        <end position="199"/>
    </location>
</feature>
<keyword evidence="3" id="KW-1185">Reference proteome</keyword>
<comment type="caution">
    <text evidence="2">The sequence shown here is derived from an EMBL/GenBank/DDBJ whole genome shotgun (WGS) entry which is preliminary data.</text>
</comment>
<feature type="compositionally biased region" description="Acidic residues" evidence="1">
    <location>
        <begin position="181"/>
        <end position="199"/>
    </location>
</feature>
<dbReference type="AlphaFoldDB" id="A0A9P5B9P7"/>
<name>A0A9P5B9P7_9HYPO</name>
<evidence type="ECO:0000256" key="1">
    <source>
        <dbReference type="SAM" id="MobiDB-lite"/>
    </source>
</evidence>
<gene>
    <name evidence="2" type="ORF">FAGAP_5831</name>
</gene>